<name>A0ABU9UDE5_9SPIR</name>
<keyword evidence="2" id="KW-1185">Reference proteome</keyword>
<dbReference type="SUPFAM" id="SSF50998">
    <property type="entry name" value="Quinoprotein alcohol dehydrogenase-like"/>
    <property type="match status" value="1"/>
</dbReference>
<dbReference type="InterPro" id="IPR011047">
    <property type="entry name" value="Quinoprotein_ADH-like_sf"/>
</dbReference>
<evidence type="ECO:0000313" key="1">
    <source>
        <dbReference type="EMBL" id="MEM5948688.1"/>
    </source>
</evidence>
<sequence length="348" mass="39960">MRDILLWLLVLFCFSFFIFPYHLGDEIFFSIEAKTDVTDTNHSKDNAYYADSWSYMYSGVAGVVDWNLKSWIEKKIDNGAASSHFYIIEDNGQWIIKDWEDRKVGSFLKQGRPFFYDSSSPYVFFIDDSGKFIKRLNLDNWIINSYVYPGVVTAFTAPSDNVVSAVVGGDVYWDTPSNSYKITVSNTGESIVYGLALSDDYKYLALVEGFKKQYVRVYSITEGKPKEIWNTVLSGVLKRPVYITVSNGRVVVEEKNGMLIKNINTNEEIRFDIKSLLRFYNVESLKLDFVVSQENNSMVLSAIKNNKVLFSSVLSDLRVIPGYKENKFMFFSKKGFFLIAIKKTGDRI</sequence>
<proteinExistence type="predicted"/>
<dbReference type="RefSeq" id="WP_420070139.1">
    <property type="nucleotide sequence ID" value="NZ_JBCHKQ010000004.1"/>
</dbReference>
<dbReference type="Proteomes" id="UP001466331">
    <property type="component" value="Unassembled WGS sequence"/>
</dbReference>
<evidence type="ECO:0000313" key="2">
    <source>
        <dbReference type="Proteomes" id="UP001466331"/>
    </source>
</evidence>
<dbReference type="EMBL" id="JBCHKQ010000004">
    <property type="protein sequence ID" value="MEM5948688.1"/>
    <property type="molecule type" value="Genomic_DNA"/>
</dbReference>
<comment type="caution">
    <text evidence="1">The sequence shown here is derived from an EMBL/GenBank/DDBJ whole genome shotgun (WGS) entry which is preliminary data.</text>
</comment>
<accession>A0ABU9UDE5</accession>
<organism evidence="1 2">
    <name type="scientific">Rarispira pelagica</name>
    <dbReference type="NCBI Taxonomy" id="3141764"/>
    <lineage>
        <taxon>Bacteria</taxon>
        <taxon>Pseudomonadati</taxon>
        <taxon>Spirochaetota</taxon>
        <taxon>Spirochaetia</taxon>
        <taxon>Winmispirales</taxon>
        <taxon>Winmispiraceae</taxon>
        <taxon>Rarispira</taxon>
    </lineage>
</organism>
<gene>
    <name evidence="1" type="ORF">WKV44_09045</name>
</gene>
<protein>
    <submittedName>
        <fullName evidence="1">Uncharacterized protein</fullName>
    </submittedName>
</protein>
<reference evidence="1 2" key="1">
    <citation type="submission" date="2024-03" db="EMBL/GenBank/DDBJ databases">
        <title>Ignisphaera cupida sp. nov., a hyperthermophilic hydrolytic archaeon from a hot spring of Kamchatka, and proposal of Ignisphaeraceae fam. nov.</title>
        <authorList>
            <person name="Podosokorskaya O.A."/>
            <person name="Elcheninov A.G."/>
            <person name="Maltseva A.I."/>
            <person name="Zayulina K.S."/>
            <person name="Novikov A."/>
            <person name="Merkel A.Y."/>
        </authorList>
    </citation>
    <scope>NUCLEOTIDE SEQUENCE [LARGE SCALE GENOMIC DNA]</scope>
    <source>
        <strain evidence="1 2">38H-sp</strain>
    </source>
</reference>